<organism evidence="1 2">
    <name type="scientific">Hypsizygus marmoreus</name>
    <name type="common">White beech mushroom</name>
    <name type="synonym">Agaricus marmoreus</name>
    <dbReference type="NCBI Taxonomy" id="39966"/>
    <lineage>
        <taxon>Eukaryota</taxon>
        <taxon>Fungi</taxon>
        <taxon>Dikarya</taxon>
        <taxon>Basidiomycota</taxon>
        <taxon>Agaricomycotina</taxon>
        <taxon>Agaricomycetes</taxon>
        <taxon>Agaricomycetidae</taxon>
        <taxon>Agaricales</taxon>
        <taxon>Tricholomatineae</taxon>
        <taxon>Lyophyllaceae</taxon>
        <taxon>Hypsizygus</taxon>
    </lineage>
</organism>
<gene>
    <name evidence="1" type="ORF">Hypma_003312</name>
</gene>
<evidence type="ECO:0000313" key="2">
    <source>
        <dbReference type="Proteomes" id="UP000076154"/>
    </source>
</evidence>
<dbReference type="Proteomes" id="UP000076154">
    <property type="component" value="Unassembled WGS sequence"/>
</dbReference>
<dbReference type="EMBL" id="LUEZ02000131">
    <property type="protein sequence ID" value="RDB16173.1"/>
    <property type="molecule type" value="Genomic_DNA"/>
</dbReference>
<protein>
    <submittedName>
        <fullName evidence="1">Uncharacterized protein</fullName>
    </submittedName>
</protein>
<comment type="caution">
    <text evidence="1">The sequence shown here is derived from an EMBL/GenBank/DDBJ whole genome shotgun (WGS) entry which is preliminary data.</text>
</comment>
<name>A0A369J8V0_HYPMA</name>
<reference evidence="1" key="1">
    <citation type="submission" date="2018-04" db="EMBL/GenBank/DDBJ databases">
        <title>Whole genome sequencing of Hypsizygus marmoreus.</title>
        <authorList>
            <person name="Choi I.-G."/>
            <person name="Min B."/>
            <person name="Kim J.-G."/>
            <person name="Kim S."/>
            <person name="Oh Y.-L."/>
            <person name="Kong W.-S."/>
            <person name="Park H."/>
            <person name="Jeong J."/>
            <person name="Song E.-S."/>
        </authorList>
    </citation>
    <scope>NUCLEOTIDE SEQUENCE [LARGE SCALE GENOMIC DNA]</scope>
    <source>
        <strain evidence="1">51987-8</strain>
    </source>
</reference>
<keyword evidence="2" id="KW-1185">Reference proteome</keyword>
<evidence type="ECO:0000313" key="1">
    <source>
        <dbReference type="EMBL" id="RDB16173.1"/>
    </source>
</evidence>
<sequence>MALPCMKGSQDRLQLLKDSAQPVCKGGWTPDCCPTHGAWVGEDSLRISPLGIYGHYQVDELLFIGWDVGNIVGMHNVWNALQEKTLKGVSYALRPEYMPTLLEST</sequence>
<accession>A0A369J8V0</accession>
<dbReference type="InParanoid" id="A0A369J8V0"/>
<proteinExistence type="predicted"/>
<dbReference type="AlphaFoldDB" id="A0A369J8V0"/>